<feature type="signal peptide" evidence="1">
    <location>
        <begin position="1"/>
        <end position="21"/>
    </location>
</feature>
<proteinExistence type="predicted"/>
<dbReference type="AlphaFoldDB" id="A0AAQ1ZJL3"/>
<evidence type="ECO:0000313" key="2">
    <source>
        <dbReference type="EMBL" id="SUB80528.1"/>
    </source>
</evidence>
<dbReference type="EMBL" id="UGTJ01000001">
    <property type="protein sequence ID" value="SUB80528.1"/>
    <property type="molecule type" value="Genomic_DNA"/>
</dbReference>
<evidence type="ECO:0008006" key="4">
    <source>
        <dbReference type="Google" id="ProtNLM"/>
    </source>
</evidence>
<protein>
    <recommendedName>
        <fullName evidence="4">Outer membrane protein beta-barrel domain-containing protein</fullName>
    </recommendedName>
</protein>
<dbReference type="RefSeq" id="WP_115153919.1">
    <property type="nucleotide sequence ID" value="NZ_DBFWLE010000029.1"/>
</dbReference>
<keyword evidence="1" id="KW-0732">Signal</keyword>
<organism evidence="2 3">
    <name type="scientific">Segatella buccae</name>
    <dbReference type="NCBI Taxonomy" id="28126"/>
    <lineage>
        <taxon>Bacteria</taxon>
        <taxon>Pseudomonadati</taxon>
        <taxon>Bacteroidota</taxon>
        <taxon>Bacteroidia</taxon>
        <taxon>Bacteroidales</taxon>
        <taxon>Prevotellaceae</taxon>
        <taxon>Segatella</taxon>
    </lineage>
</organism>
<reference evidence="2 3" key="1">
    <citation type="submission" date="2018-06" db="EMBL/GenBank/DDBJ databases">
        <authorList>
            <consortium name="Pathogen Informatics"/>
            <person name="Doyle S."/>
        </authorList>
    </citation>
    <scope>NUCLEOTIDE SEQUENCE [LARGE SCALE GENOMIC DNA]</scope>
    <source>
        <strain evidence="2 3">NCTC13063</strain>
    </source>
</reference>
<dbReference type="SUPFAM" id="SSF56925">
    <property type="entry name" value="OMPA-like"/>
    <property type="match status" value="1"/>
</dbReference>
<comment type="caution">
    <text evidence="2">The sequence shown here is derived from an EMBL/GenBank/DDBJ whole genome shotgun (WGS) entry which is preliminary data.</text>
</comment>
<feature type="chain" id="PRO_5043055202" description="Outer membrane protein beta-barrel domain-containing protein" evidence="1">
    <location>
        <begin position="22"/>
        <end position="197"/>
    </location>
</feature>
<evidence type="ECO:0000256" key="1">
    <source>
        <dbReference type="SAM" id="SignalP"/>
    </source>
</evidence>
<name>A0AAQ1ZJL3_9BACT</name>
<dbReference type="InterPro" id="IPR011250">
    <property type="entry name" value="OMP/PagP_B-barrel"/>
</dbReference>
<gene>
    <name evidence="2" type="ORF">NCTC13063_01814</name>
</gene>
<accession>A0AAQ1ZJL3</accession>
<dbReference type="Proteomes" id="UP000255283">
    <property type="component" value="Unassembled WGS sequence"/>
</dbReference>
<evidence type="ECO:0000313" key="3">
    <source>
        <dbReference type="Proteomes" id="UP000255283"/>
    </source>
</evidence>
<sequence>MKKLFLALALSIATSPIGSKAETIHLDSPTGHQRSAQHTISFNYGLSWIVSKVYDYRAYKSYRWRGGQELQTEYTCVFAQGLGFGLVGSFNWTEYPAAQITQLHIAPEFVFAHDLGDHWRVKASAGLGLAYYNDEAASHYGLGSHLSGGIEYKFTRHFGIGAELNSMSGNYGKSDYNDNEIDGFVRLNALVGVRFHF</sequence>